<dbReference type="EMBL" id="CP012801">
    <property type="protein sequence ID" value="ALJ61580.1"/>
    <property type="molecule type" value="Genomic_DNA"/>
</dbReference>
<feature type="transmembrane region" description="Helical" evidence="1">
    <location>
        <begin position="212"/>
        <end position="245"/>
    </location>
</feature>
<name>A0A0P0GKK7_9BACE</name>
<feature type="transmembrane region" description="Helical" evidence="1">
    <location>
        <begin position="75"/>
        <end position="95"/>
    </location>
</feature>
<dbReference type="KEGG" id="bcel:BcellWH2_04363"/>
<reference evidence="2 5" key="1">
    <citation type="journal article" date="2015" name="Science">
        <title>Genetic determinants of in vivo fitness and diet responsiveness in multiple human gut Bacteroides.</title>
        <authorList>
            <person name="Wu M."/>
            <person name="McNulty N.P."/>
            <person name="Rodionov D.A."/>
            <person name="Khoroshkin M.S."/>
            <person name="Griffin N.W."/>
            <person name="Cheng J."/>
            <person name="Latreille P."/>
            <person name="Kerstetter R.A."/>
            <person name="Terrapon N."/>
            <person name="Henrissat B."/>
            <person name="Osterman A.L."/>
            <person name="Gordon J.I."/>
        </authorList>
    </citation>
    <scope>NUCLEOTIDE SEQUENCE [LARGE SCALE GENOMIC DNA]</scope>
    <source>
        <strain evidence="2 5">WH2</strain>
    </source>
</reference>
<evidence type="ECO:0000256" key="1">
    <source>
        <dbReference type="SAM" id="Phobius"/>
    </source>
</evidence>
<proteinExistence type="predicted"/>
<dbReference type="RefSeq" id="WP_022208054.1">
    <property type="nucleotide sequence ID" value="NZ_CAXSKE010000030.1"/>
</dbReference>
<dbReference type="AlphaFoldDB" id="A0A0P0GKK7"/>
<feature type="transmembrane region" description="Helical" evidence="1">
    <location>
        <begin position="251"/>
        <end position="269"/>
    </location>
</feature>
<dbReference type="EMBL" id="VVYW01000004">
    <property type="protein sequence ID" value="KAA5410249.1"/>
    <property type="molecule type" value="Genomic_DNA"/>
</dbReference>
<evidence type="ECO:0008006" key="8">
    <source>
        <dbReference type="Google" id="ProtNLM"/>
    </source>
</evidence>
<feature type="transmembrane region" description="Helical" evidence="1">
    <location>
        <begin position="186"/>
        <end position="205"/>
    </location>
</feature>
<evidence type="ECO:0000313" key="2">
    <source>
        <dbReference type="EMBL" id="ALJ61580.1"/>
    </source>
</evidence>
<keyword evidence="1" id="KW-1133">Transmembrane helix</keyword>
<feature type="transmembrane region" description="Helical" evidence="1">
    <location>
        <begin position="352"/>
        <end position="374"/>
    </location>
</feature>
<keyword evidence="1" id="KW-0472">Membrane</keyword>
<feature type="transmembrane region" description="Helical" evidence="1">
    <location>
        <begin position="45"/>
        <end position="63"/>
    </location>
</feature>
<protein>
    <recommendedName>
        <fullName evidence="8">Oligosaccharide repeat unit polymerase</fullName>
    </recommendedName>
</protein>
<dbReference type="Proteomes" id="UP000482653">
    <property type="component" value="Unassembled WGS sequence"/>
</dbReference>
<evidence type="ECO:0000313" key="4">
    <source>
        <dbReference type="EMBL" id="KAA5412991.1"/>
    </source>
</evidence>
<evidence type="ECO:0000313" key="7">
    <source>
        <dbReference type="Proteomes" id="UP000482653"/>
    </source>
</evidence>
<feature type="transmembrane region" description="Helical" evidence="1">
    <location>
        <begin position="386"/>
        <end position="419"/>
    </location>
</feature>
<gene>
    <name evidence="2" type="ORF">BcellWH2_04363</name>
    <name evidence="3" type="ORF">F2Y86_06005</name>
    <name evidence="4" type="ORF">F2Y87_26645</name>
</gene>
<dbReference type="PATRIC" id="fig|246787.4.peg.4506"/>
<evidence type="ECO:0000313" key="5">
    <source>
        <dbReference type="Proteomes" id="UP000061809"/>
    </source>
</evidence>
<feature type="transmembrane region" description="Helical" evidence="1">
    <location>
        <begin position="101"/>
        <end position="119"/>
    </location>
</feature>
<sequence length="430" mass="50220">MKIFKHQRISLFLFLVLYRIAQEMYYVKFIVPIYSYAGYINDASLSRYIISWAFFIGMALLFIKAMFGKDRFWSNVSFVLLLLKFTPLTILLGYISYEKAYIVTNFIFWFMFVVLCNNMPSIKIVSDDCIEKHNRCLKNLFYIVIGLFVISVLYISIRYTGFHLHTSLFDVYDIRFEQRENSYPTVFRYILAASTLLCPLVICYFLDKKKYFLAFVFAIIIYIDFSIVGLKSIVFATVIGIIIRLYYKQYYLRYIPLLASIFIILISFVKNTTIQLGVSFVFWRVFYVPSGMDYEYYTFFNLFEPDYYRNSIFSRFGMNSPYSSTSVDIAVGEYFSPEVEGIRANNGLISEAYANFGNEGCFILPFILVVYFKIISSCAKGVNESYIFFIAVIFSYAIISTFIPATFLSSGVWALLIILISYRTNPQKTL</sequence>
<dbReference type="EMBL" id="VVYX01000056">
    <property type="protein sequence ID" value="KAA5412991.1"/>
    <property type="molecule type" value="Genomic_DNA"/>
</dbReference>
<evidence type="ECO:0000313" key="3">
    <source>
        <dbReference type="EMBL" id="KAA5410249.1"/>
    </source>
</evidence>
<accession>A0A0P0GKK7</accession>
<keyword evidence="1" id="KW-0812">Transmembrane</keyword>
<reference evidence="6 7" key="2">
    <citation type="journal article" date="2019" name="Nat. Med.">
        <title>A library of human gut bacterial isolates paired with longitudinal multiomics data enables mechanistic microbiome research.</title>
        <authorList>
            <person name="Poyet M."/>
            <person name="Groussin M."/>
            <person name="Gibbons S.M."/>
            <person name="Avila-Pacheco J."/>
            <person name="Jiang X."/>
            <person name="Kearney S.M."/>
            <person name="Perrotta A.R."/>
            <person name="Berdy B."/>
            <person name="Zhao S."/>
            <person name="Lieberman T.D."/>
            <person name="Swanson P.K."/>
            <person name="Smith M."/>
            <person name="Roesemann S."/>
            <person name="Alexander J.E."/>
            <person name="Rich S.A."/>
            <person name="Livny J."/>
            <person name="Vlamakis H."/>
            <person name="Clish C."/>
            <person name="Bullock K."/>
            <person name="Deik A."/>
            <person name="Scott J."/>
            <person name="Pierce K.A."/>
            <person name="Xavier R.J."/>
            <person name="Alm E.J."/>
        </authorList>
    </citation>
    <scope>NUCLEOTIDE SEQUENCE [LARGE SCALE GENOMIC DNA]</scope>
    <source>
        <strain evidence="3 6">BIOML-A7</strain>
        <strain evidence="4 7">BIOML-A8</strain>
    </source>
</reference>
<evidence type="ECO:0000313" key="6">
    <source>
        <dbReference type="Proteomes" id="UP000325055"/>
    </source>
</evidence>
<feature type="transmembrane region" description="Helical" evidence="1">
    <location>
        <begin position="140"/>
        <end position="157"/>
    </location>
</feature>
<dbReference type="Proteomes" id="UP000061809">
    <property type="component" value="Chromosome"/>
</dbReference>
<organism evidence="2 5">
    <name type="scientific">Bacteroides cellulosilyticus</name>
    <dbReference type="NCBI Taxonomy" id="246787"/>
    <lineage>
        <taxon>Bacteria</taxon>
        <taxon>Pseudomonadati</taxon>
        <taxon>Bacteroidota</taxon>
        <taxon>Bacteroidia</taxon>
        <taxon>Bacteroidales</taxon>
        <taxon>Bacteroidaceae</taxon>
        <taxon>Bacteroides</taxon>
    </lineage>
</organism>
<dbReference type="Proteomes" id="UP000325055">
    <property type="component" value="Unassembled WGS sequence"/>
</dbReference>